<dbReference type="InterPro" id="IPR050482">
    <property type="entry name" value="Sensor_HK_TwoCompSys"/>
</dbReference>
<dbReference type="RefSeq" id="WP_252428527.1">
    <property type="nucleotide sequence ID" value="NZ_JAMWMR010000042.1"/>
</dbReference>
<keyword evidence="9" id="KW-0472">Membrane</keyword>
<dbReference type="Gene3D" id="3.30.565.10">
    <property type="entry name" value="Histidine kinase-like ATPase, C-terminal domain"/>
    <property type="match status" value="1"/>
</dbReference>
<evidence type="ECO:0000256" key="4">
    <source>
        <dbReference type="ARBA" id="ARBA00022679"/>
    </source>
</evidence>
<evidence type="ECO:0000256" key="6">
    <source>
        <dbReference type="ARBA" id="ARBA00022777"/>
    </source>
</evidence>
<dbReference type="Pfam" id="PF07730">
    <property type="entry name" value="HisKA_3"/>
    <property type="match status" value="1"/>
</dbReference>
<comment type="catalytic activity">
    <reaction evidence="1">
        <text>ATP + protein L-histidine = ADP + protein N-phospho-L-histidine.</text>
        <dbReference type="EC" id="2.7.13.3"/>
    </reaction>
</comment>
<keyword evidence="9" id="KW-1133">Transmembrane helix</keyword>
<keyword evidence="5" id="KW-0547">Nucleotide-binding</keyword>
<keyword evidence="4" id="KW-0808">Transferase</keyword>
<comment type="caution">
    <text evidence="12">The sequence shown here is derived from an EMBL/GenBank/DDBJ whole genome shotgun (WGS) entry which is preliminary data.</text>
</comment>
<dbReference type="GO" id="GO:0016301">
    <property type="term" value="F:kinase activity"/>
    <property type="evidence" value="ECO:0007669"/>
    <property type="project" value="UniProtKB-KW"/>
</dbReference>
<dbReference type="EMBL" id="JAMWMR010000042">
    <property type="protein sequence ID" value="MCN9244693.1"/>
    <property type="molecule type" value="Genomic_DNA"/>
</dbReference>
<dbReference type="InterPro" id="IPR003594">
    <property type="entry name" value="HATPase_dom"/>
</dbReference>
<dbReference type="Proteomes" id="UP001523219">
    <property type="component" value="Unassembled WGS sequence"/>
</dbReference>
<accession>A0ABT0ZM83</accession>
<dbReference type="InterPro" id="IPR036890">
    <property type="entry name" value="HATPase_C_sf"/>
</dbReference>
<dbReference type="PANTHER" id="PTHR24421">
    <property type="entry name" value="NITRATE/NITRITE SENSOR PROTEIN NARX-RELATED"/>
    <property type="match status" value="1"/>
</dbReference>
<dbReference type="Gene3D" id="1.20.5.1930">
    <property type="match status" value="1"/>
</dbReference>
<dbReference type="Pfam" id="PF02518">
    <property type="entry name" value="HATPase_c"/>
    <property type="match status" value="1"/>
</dbReference>
<keyword evidence="13" id="KW-1185">Reference proteome</keyword>
<dbReference type="PANTHER" id="PTHR24421:SF10">
    <property type="entry name" value="NITRATE_NITRITE SENSOR PROTEIN NARQ"/>
    <property type="match status" value="1"/>
</dbReference>
<evidence type="ECO:0000256" key="8">
    <source>
        <dbReference type="ARBA" id="ARBA00023012"/>
    </source>
</evidence>
<dbReference type="EC" id="2.7.13.3" evidence="2"/>
<dbReference type="CDD" id="cd16917">
    <property type="entry name" value="HATPase_UhpB-NarQ-NarX-like"/>
    <property type="match status" value="1"/>
</dbReference>
<keyword evidence="6 12" id="KW-0418">Kinase</keyword>
<feature type="domain" description="Histidine kinase/HSP90-like ATPase" evidence="10">
    <location>
        <begin position="300"/>
        <end position="391"/>
    </location>
</feature>
<evidence type="ECO:0000256" key="7">
    <source>
        <dbReference type="ARBA" id="ARBA00022840"/>
    </source>
</evidence>
<dbReference type="InterPro" id="IPR011712">
    <property type="entry name" value="Sig_transdc_His_kin_sub3_dim/P"/>
</dbReference>
<evidence type="ECO:0000256" key="1">
    <source>
        <dbReference type="ARBA" id="ARBA00000085"/>
    </source>
</evidence>
<gene>
    <name evidence="12" type="ORF">NGF19_28595</name>
</gene>
<feature type="domain" description="Signal transduction histidine kinase subgroup 3 dimerisation and phosphoacceptor" evidence="11">
    <location>
        <begin position="186"/>
        <end position="251"/>
    </location>
</feature>
<feature type="transmembrane region" description="Helical" evidence="9">
    <location>
        <begin position="147"/>
        <end position="171"/>
    </location>
</feature>
<evidence type="ECO:0000256" key="2">
    <source>
        <dbReference type="ARBA" id="ARBA00012438"/>
    </source>
</evidence>
<evidence type="ECO:0000259" key="10">
    <source>
        <dbReference type="Pfam" id="PF02518"/>
    </source>
</evidence>
<dbReference type="SUPFAM" id="SSF55874">
    <property type="entry name" value="ATPase domain of HSP90 chaperone/DNA topoisomerase II/histidine kinase"/>
    <property type="match status" value="1"/>
</dbReference>
<keyword evidence="7" id="KW-0067">ATP-binding</keyword>
<evidence type="ECO:0000256" key="3">
    <source>
        <dbReference type="ARBA" id="ARBA00022553"/>
    </source>
</evidence>
<evidence type="ECO:0000256" key="9">
    <source>
        <dbReference type="SAM" id="Phobius"/>
    </source>
</evidence>
<sequence length="399" mass="42702">MDRHIPLSPAVRRVVTVSGLLAFALTWTADLILLSRSPDPFGSPTTWLPLLVTGPLTVLAVLDTPWSPSLDRRVAVVVTLSLALTLWSLIEPRGLTWWGALETTGLLILAIRTTARPGRPATAAAWTIAICVDVLLLPLRARAWSTFVAGGYTLTVALAVCVTIGCAVRALEARRERTAREVRQAERLALARDLHDLIAHHMTDIIVQANAALTIHTVAPDKVEPILRTIARSGGETLESMRRLVRVLREDNHTALRPGDLLTELGDLVSAHSATAHDEGAARLEATAAARTARLSPEVEVSVHRVVQEALTNIRRHAPGTRTVVHLDAEPAWLRVTVTNTPPARAFAAPTGGRGGFGLLGLRERVEALDGTLHAGPLPGGGWQVQATLPLVAPPPSAP</sequence>
<keyword evidence="8" id="KW-0902">Two-component regulatory system</keyword>
<feature type="transmembrane region" description="Helical" evidence="9">
    <location>
        <begin position="46"/>
        <end position="62"/>
    </location>
</feature>
<evidence type="ECO:0000313" key="13">
    <source>
        <dbReference type="Proteomes" id="UP001523219"/>
    </source>
</evidence>
<keyword evidence="9" id="KW-0812">Transmembrane</keyword>
<proteinExistence type="predicted"/>
<feature type="transmembrane region" description="Helical" evidence="9">
    <location>
        <begin position="12"/>
        <end position="34"/>
    </location>
</feature>
<reference evidence="12 13" key="1">
    <citation type="submission" date="2022-05" db="EMBL/GenBank/DDBJ databases">
        <title>Streptomyces sp. nov. RY43-2 isolated from soil of a peat swamp forest.</title>
        <authorList>
            <person name="Kanchanasin P."/>
            <person name="Tanasupawat S."/>
            <person name="Phongsopitanun W."/>
        </authorList>
    </citation>
    <scope>NUCLEOTIDE SEQUENCE [LARGE SCALE GENOMIC DNA]</scope>
    <source>
        <strain evidence="12 13">RY43-2</strain>
    </source>
</reference>
<evidence type="ECO:0000313" key="12">
    <source>
        <dbReference type="EMBL" id="MCN9244693.1"/>
    </source>
</evidence>
<protein>
    <recommendedName>
        <fullName evidence="2">histidine kinase</fullName>
        <ecNumber evidence="2">2.7.13.3</ecNumber>
    </recommendedName>
</protein>
<keyword evidence="3" id="KW-0597">Phosphoprotein</keyword>
<evidence type="ECO:0000259" key="11">
    <source>
        <dbReference type="Pfam" id="PF07730"/>
    </source>
</evidence>
<organism evidence="12 13">
    <name type="scientific">Streptomyces macrolidinus</name>
    <dbReference type="NCBI Taxonomy" id="2952607"/>
    <lineage>
        <taxon>Bacteria</taxon>
        <taxon>Bacillati</taxon>
        <taxon>Actinomycetota</taxon>
        <taxon>Actinomycetes</taxon>
        <taxon>Kitasatosporales</taxon>
        <taxon>Streptomycetaceae</taxon>
        <taxon>Streptomyces</taxon>
    </lineage>
</organism>
<name>A0ABT0ZM83_9ACTN</name>
<feature type="transmembrane region" description="Helical" evidence="9">
    <location>
        <begin position="74"/>
        <end position="90"/>
    </location>
</feature>
<evidence type="ECO:0000256" key="5">
    <source>
        <dbReference type="ARBA" id="ARBA00022741"/>
    </source>
</evidence>